<dbReference type="InterPro" id="IPR042070">
    <property type="entry name" value="PucR_C-HTH_sf"/>
</dbReference>
<dbReference type="PANTHER" id="PTHR33744:SF1">
    <property type="entry name" value="DNA-BINDING TRANSCRIPTIONAL ACTIVATOR ADER"/>
    <property type="match status" value="1"/>
</dbReference>
<gene>
    <name evidence="5" type="ORF">J2Z30_008567</name>
</gene>
<protein>
    <recommendedName>
        <fullName evidence="7">PucR C-terminal helix-turn-helix domain-containing protein</fullName>
    </recommendedName>
</protein>
<evidence type="ECO:0000313" key="5">
    <source>
        <dbReference type="EMBL" id="MBP2067501.1"/>
    </source>
</evidence>
<proteinExistence type="inferred from homology"/>
<dbReference type="PANTHER" id="PTHR33744">
    <property type="entry name" value="CARBOHYDRATE DIACID REGULATOR"/>
    <property type="match status" value="1"/>
</dbReference>
<dbReference type="EMBL" id="JAGGLR010000031">
    <property type="protein sequence ID" value="MBP2067501.1"/>
    <property type="molecule type" value="Genomic_DNA"/>
</dbReference>
<feature type="domain" description="RsbT co-antagonist protein RsbRD N-terminal" evidence="3">
    <location>
        <begin position="30"/>
        <end position="168"/>
    </location>
</feature>
<dbReference type="Gene3D" id="1.10.10.2840">
    <property type="entry name" value="PucR C-terminal helix-turn-helix domain"/>
    <property type="match status" value="1"/>
</dbReference>
<feature type="domain" description="PucR C-terminal helix-turn-helix" evidence="2">
    <location>
        <begin position="334"/>
        <end position="389"/>
    </location>
</feature>
<evidence type="ECO:0000259" key="2">
    <source>
        <dbReference type="Pfam" id="PF13556"/>
    </source>
</evidence>
<dbReference type="InterPro" id="IPR025736">
    <property type="entry name" value="PucR_C-HTH_dom"/>
</dbReference>
<evidence type="ECO:0008006" key="7">
    <source>
        <dbReference type="Google" id="ProtNLM"/>
    </source>
</evidence>
<keyword evidence="6" id="KW-1185">Reference proteome</keyword>
<dbReference type="InterPro" id="IPR025751">
    <property type="entry name" value="RsbRD_N_dom"/>
</dbReference>
<dbReference type="InterPro" id="IPR051448">
    <property type="entry name" value="CdaR-like_regulators"/>
</dbReference>
<name>A0ABS4N7X7_9ACTN</name>
<reference evidence="5 6" key="1">
    <citation type="submission" date="2021-03" db="EMBL/GenBank/DDBJ databases">
        <title>Genomic Encyclopedia of Type Strains, Phase IV (KMG-IV): sequencing the most valuable type-strain genomes for metagenomic binning, comparative biology and taxonomic classification.</title>
        <authorList>
            <person name="Goeker M."/>
        </authorList>
    </citation>
    <scope>NUCLEOTIDE SEQUENCE [LARGE SCALE GENOMIC DNA]</scope>
    <source>
        <strain evidence="5 6">DSM 41954</strain>
    </source>
</reference>
<accession>A0ABS4N7X7</accession>
<organism evidence="5 6">
    <name type="scientific">Streptomyces iranensis</name>
    <dbReference type="NCBI Taxonomy" id="576784"/>
    <lineage>
        <taxon>Bacteria</taxon>
        <taxon>Bacillati</taxon>
        <taxon>Actinomycetota</taxon>
        <taxon>Actinomycetes</taxon>
        <taxon>Kitasatosporales</taxon>
        <taxon>Streptomycetaceae</taxon>
        <taxon>Streptomyces</taxon>
        <taxon>Streptomyces violaceusniger group</taxon>
    </lineage>
</organism>
<evidence type="ECO:0000259" key="3">
    <source>
        <dbReference type="Pfam" id="PF14361"/>
    </source>
</evidence>
<dbReference type="Pfam" id="PF17853">
    <property type="entry name" value="GGDEF_2"/>
    <property type="match status" value="1"/>
</dbReference>
<feature type="domain" description="CdaR GGDEF-like" evidence="4">
    <location>
        <begin position="179"/>
        <end position="288"/>
    </location>
</feature>
<evidence type="ECO:0000259" key="4">
    <source>
        <dbReference type="Pfam" id="PF17853"/>
    </source>
</evidence>
<dbReference type="RefSeq" id="WP_209469065.1">
    <property type="nucleotide sequence ID" value="NZ_BAABDR010000023.1"/>
</dbReference>
<dbReference type="Pfam" id="PF13556">
    <property type="entry name" value="HTH_30"/>
    <property type="match status" value="1"/>
</dbReference>
<evidence type="ECO:0000256" key="1">
    <source>
        <dbReference type="ARBA" id="ARBA00006754"/>
    </source>
</evidence>
<dbReference type="Proteomes" id="UP000756710">
    <property type="component" value="Unassembled WGS sequence"/>
</dbReference>
<comment type="similarity">
    <text evidence="1">Belongs to the CdaR family.</text>
</comment>
<evidence type="ECO:0000313" key="6">
    <source>
        <dbReference type="Proteomes" id="UP000756710"/>
    </source>
</evidence>
<comment type="caution">
    <text evidence="5">The sequence shown here is derived from an EMBL/GenBank/DDBJ whole genome shotgun (WGS) entry which is preliminary data.</text>
</comment>
<dbReference type="InterPro" id="IPR041522">
    <property type="entry name" value="CdaR_GGDEF"/>
</dbReference>
<dbReference type="Pfam" id="PF14361">
    <property type="entry name" value="RsbRD_N"/>
    <property type="match status" value="1"/>
</dbReference>
<sequence length="408" mass="44613">MPISEEHPSGRHAEAVRSIARMLLAERLEELATNAQACLDRQERAYADMPVEPAVKLAGMRRTLELALTRLSGDAVPPDVARATSDVGRQRAEQGFPLPALVHSFQLDFRVLWEAFVEEGRKRGLAGDPGFLDGLLLVWEATDTNSVEVVDAYHRAERDLTSHRLQVRSRAFERLVLEGERDTAVVADASAKLGIPVDAPLVVLVAEGVPTSDRSLADCHQALRRANLPCHFGYLGDELLGVINRGRRSSGAVHDHLTPLGAWRCGTVDVDGLAGTPRGVRLARAAIRSDAVPGLRPIRRHWIGAIMSGDEELTGVMARDVLAPLMAVRDHEGLIETLRHYLALGSVTEVADRTYRHRNTVRNRLQAVEHATGLSLAVPADAALLAMATEWLKTTTGQNYLRQRGALD</sequence>